<reference evidence="6" key="2">
    <citation type="submission" date="2025-09" db="UniProtKB">
        <authorList>
            <consortium name="Ensembl"/>
        </authorList>
    </citation>
    <scope>IDENTIFICATION</scope>
</reference>
<dbReference type="PROSITE" id="PS50225">
    <property type="entry name" value="SOCS"/>
    <property type="match status" value="1"/>
</dbReference>
<keyword evidence="3 4" id="KW-0040">ANK repeat</keyword>
<dbReference type="PANTHER" id="PTHR24198:SF187">
    <property type="entry name" value="ANKYRIN REPEAT AND SOCS BOX CONTAINING 15"/>
    <property type="match status" value="1"/>
</dbReference>
<feature type="domain" description="SOCS box" evidence="5">
    <location>
        <begin position="506"/>
        <end position="552"/>
    </location>
</feature>
<dbReference type="InterPro" id="IPR001496">
    <property type="entry name" value="SOCS_box"/>
</dbReference>
<reference evidence="6" key="1">
    <citation type="submission" date="2025-08" db="UniProtKB">
        <authorList>
            <consortium name="Ensembl"/>
        </authorList>
    </citation>
    <scope>IDENTIFICATION</scope>
</reference>
<dbReference type="Ensembl" id="ENSNMLT00000004057.1">
    <property type="protein sequence ID" value="ENSNMLP00000003540.1"/>
    <property type="gene ID" value="ENSNMLG00000002549.1"/>
</dbReference>
<organism evidence="6 7">
    <name type="scientific">Neogobius melanostomus</name>
    <name type="common">round goby</name>
    <dbReference type="NCBI Taxonomy" id="47308"/>
    <lineage>
        <taxon>Eukaryota</taxon>
        <taxon>Metazoa</taxon>
        <taxon>Chordata</taxon>
        <taxon>Craniata</taxon>
        <taxon>Vertebrata</taxon>
        <taxon>Euteleostomi</taxon>
        <taxon>Actinopterygii</taxon>
        <taxon>Neopterygii</taxon>
        <taxon>Teleostei</taxon>
        <taxon>Neoteleostei</taxon>
        <taxon>Acanthomorphata</taxon>
        <taxon>Gobiaria</taxon>
        <taxon>Gobiiformes</taxon>
        <taxon>Gobioidei</taxon>
        <taxon>Gobiidae</taxon>
        <taxon>Benthophilinae</taxon>
        <taxon>Neogobiini</taxon>
        <taxon>Neogobius</taxon>
    </lineage>
</organism>
<proteinExistence type="predicted"/>
<keyword evidence="7" id="KW-1185">Reference proteome</keyword>
<dbReference type="AlphaFoldDB" id="A0A8C6S968"/>
<sequence length="562" mass="61673">MDDFETEGINEELIEFAIQESMQPCSIPVCAGDALALQQLSAPPPCFREKDSRGWLPLHSAAVQPHTSILELVLKASSELTLEELTANGDTALILAVEAGLVENVTVLLKFGVSPHNTNDRNESPLLLGICSLKSLTVDLSTFVAQVCLKKWMAIHEAAKVGCPAILMLLLRHGAKVTSRDGHGVTPLGTAAEHGNTEVLEILIQHGGEVNAQATNGDTVLYDASGNGNLDCVELLLRHGADPNVQSNAFQLPIHRAAYEGHILALRTLLPLTTKRAIRLSGHSPVHSAADGGQHQCLQLLIDKGFDVNALLGTHISENYGDLRRSPLFFAVCNGDVTCAQMLLEAGARSDMDPLRCILVAVRAERYELVRLLLSYGADVNCYFNVISHTVFPTALQYCFRDPLMLRLLLNSGYDAYKCFCCCHGVSEELDSTWAALHNQAYQIYSQPDAITFCEFVSVSWLEEHVVGGVVRMLLDYVSHVNLCPKLKRLLEDRAEWEEISGVLGSPRSLQHLCRLVIRGHISPKILNNTAAMSEVALPPRVKSYLTFQEYAALFSKTLNYR</sequence>
<dbReference type="GO" id="GO:0016567">
    <property type="term" value="P:protein ubiquitination"/>
    <property type="evidence" value="ECO:0007669"/>
    <property type="project" value="UniProtKB-UniPathway"/>
</dbReference>
<evidence type="ECO:0000256" key="2">
    <source>
        <dbReference type="ARBA" id="ARBA00022737"/>
    </source>
</evidence>
<evidence type="ECO:0000259" key="5">
    <source>
        <dbReference type="PROSITE" id="PS50225"/>
    </source>
</evidence>
<feature type="repeat" description="ANK" evidence="4">
    <location>
        <begin position="53"/>
        <end position="85"/>
    </location>
</feature>
<keyword evidence="2" id="KW-0677">Repeat</keyword>
<name>A0A8C6S968_9GOBI</name>
<dbReference type="Gene3D" id="1.10.750.20">
    <property type="entry name" value="SOCS box"/>
    <property type="match status" value="1"/>
</dbReference>
<dbReference type="Pfam" id="PF12796">
    <property type="entry name" value="Ank_2"/>
    <property type="match status" value="3"/>
</dbReference>
<feature type="repeat" description="ANK" evidence="4">
    <location>
        <begin position="88"/>
        <end position="120"/>
    </location>
</feature>
<dbReference type="PROSITE" id="PS50088">
    <property type="entry name" value="ANK_REPEAT"/>
    <property type="match status" value="6"/>
</dbReference>
<accession>A0A8C6S968</accession>
<evidence type="ECO:0000313" key="7">
    <source>
        <dbReference type="Proteomes" id="UP000694523"/>
    </source>
</evidence>
<dbReference type="GO" id="GO:0035556">
    <property type="term" value="P:intracellular signal transduction"/>
    <property type="evidence" value="ECO:0007669"/>
    <property type="project" value="InterPro"/>
</dbReference>
<dbReference type="SUPFAM" id="SSF158235">
    <property type="entry name" value="SOCS box-like"/>
    <property type="match status" value="1"/>
</dbReference>
<evidence type="ECO:0000256" key="1">
    <source>
        <dbReference type="ARBA" id="ARBA00004906"/>
    </source>
</evidence>
<protein>
    <submittedName>
        <fullName evidence="6">Ankyrin repeat and SOCS box containing 15b</fullName>
    </submittedName>
</protein>
<dbReference type="SUPFAM" id="SSF48403">
    <property type="entry name" value="Ankyrin repeat"/>
    <property type="match status" value="1"/>
</dbReference>
<dbReference type="SMART" id="SM00248">
    <property type="entry name" value="ANK"/>
    <property type="match status" value="9"/>
</dbReference>
<comment type="pathway">
    <text evidence="1">Protein modification; protein ubiquitination.</text>
</comment>
<evidence type="ECO:0000256" key="4">
    <source>
        <dbReference type="PROSITE-ProRule" id="PRU00023"/>
    </source>
</evidence>
<dbReference type="GO" id="GO:0005737">
    <property type="term" value="C:cytoplasm"/>
    <property type="evidence" value="ECO:0007669"/>
    <property type="project" value="TreeGrafter"/>
</dbReference>
<dbReference type="PRINTS" id="PR01415">
    <property type="entry name" value="ANKYRIN"/>
</dbReference>
<evidence type="ECO:0000256" key="3">
    <source>
        <dbReference type="ARBA" id="ARBA00023043"/>
    </source>
</evidence>
<dbReference type="InterPro" id="IPR002110">
    <property type="entry name" value="Ankyrin_rpt"/>
</dbReference>
<dbReference type="Pfam" id="PF07525">
    <property type="entry name" value="SOCS_box"/>
    <property type="match status" value="1"/>
</dbReference>
<dbReference type="SMART" id="SM00969">
    <property type="entry name" value="SOCS_box"/>
    <property type="match status" value="1"/>
</dbReference>
<feature type="repeat" description="ANK" evidence="4">
    <location>
        <begin position="281"/>
        <end position="313"/>
    </location>
</feature>
<feature type="repeat" description="ANK" evidence="4">
    <location>
        <begin position="216"/>
        <end position="248"/>
    </location>
</feature>
<dbReference type="PROSITE" id="PS50297">
    <property type="entry name" value="ANK_REP_REGION"/>
    <property type="match status" value="3"/>
</dbReference>
<dbReference type="InterPro" id="IPR036036">
    <property type="entry name" value="SOCS_box-like_dom_sf"/>
</dbReference>
<feature type="repeat" description="ANK" evidence="4">
    <location>
        <begin position="150"/>
        <end position="182"/>
    </location>
</feature>
<dbReference type="Gene3D" id="1.25.40.20">
    <property type="entry name" value="Ankyrin repeat-containing domain"/>
    <property type="match status" value="3"/>
</dbReference>
<dbReference type="UniPathway" id="UPA00143"/>
<dbReference type="InterPro" id="IPR036770">
    <property type="entry name" value="Ankyrin_rpt-contain_sf"/>
</dbReference>
<dbReference type="PANTHER" id="PTHR24198">
    <property type="entry name" value="ANKYRIN REPEAT AND PROTEIN KINASE DOMAIN-CONTAINING PROTEIN"/>
    <property type="match status" value="1"/>
</dbReference>
<evidence type="ECO:0000313" key="6">
    <source>
        <dbReference type="Ensembl" id="ENSNMLP00000003540.1"/>
    </source>
</evidence>
<dbReference type="CDD" id="cd03587">
    <property type="entry name" value="SOCS"/>
    <property type="match status" value="1"/>
</dbReference>
<feature type="repeat" description="ANK" evidence="4">
    <location>
        <begin position="183"/>
        <end position="215"/>
    </location>
</feature>
<dbReference type="Proteomes" id="UP000694523">
    <property type="component" value="Unplaced"/>
</dbReference>